<keyword evidence="4" id="KW-0732">Signal</keyword>
<gene>
    <name evidence="14" type="ORF">KPH14_004248</name>
</gene>
<dbReference type="InterPro" id="IPR001881">
    <property type="entry name" value="EGF-like_Ca-bd_dom"/>
</dbReference>
<evidence type="ECO:0000256" key="1">
    <source>
        <dbReference type="ARBA" id="ARBA00004613"/>
    </source>
</evidence>
<protein>
    <submittedName>
        <fullName evidence="14">Uncharacterized protein</fullName>
    </submittedName>
</protein>
<feature type="region of interest" description="Disordered" evidence="10">
    <location>
        <begin position="1"/>
        <end position="45"/>
    </location>
</feature>
<dbReference type="Proteomes" id="UP001258017">
    <property type="component" value="Unassembled WGS sequence"/>
</dbReference>
<dbReference type="Pfam" id="PF07645">
    <property type="entry name" value="EGF_CA"/>
    <property type="match status" value="5"/>
</dbReference>
<dbReference type="PROSITE" id="PS50825">
    <property type="entry name" value="HYR"/>
    <property type="match status" value="1"/>
</dbReference>
<dbReference type="GO" id="GO:0005509">
    <property type="term" value="F:calcium ion binding"/>
    <property type="evidence" value="ECO:0007669"/>
    <property type="project" value="InterPro"/>
</dbReference>
<dbReference type="SMART" id="SM00181">
    <property type="entry name" value="EGF"/>
    <property type="match status" value="6"/>
</dbReference>
<evidence type="ECO:0000256" key="6">
    <source>
        <dbReference type="ARBA" id="ARBA00023157"/>
    </source>
</evidence>
<dbReference type="Gene3D" id="2.10.25.10">
    <property type="entry name" value="Laminin"/>
    <property type="match status" value="6"/>
</dbReference>
<evidence type="ECO:0000313" key="15">
    <source>
        <dbReference type="Proteomes" id="UP001258017"/>
    </source>
</evidence>
<evidence type="ECO:0000259" key="11">
    <source>
        <dbReference type="PROSITE" id="PS50026"/>
    </source>
</evidence>
<keyword evidence="2" id="KW-0964">Secreted</keyword>
<feature type="compositionally biased region" description="Basic residues" evidence="10">
    <location>
        <begin position="9"/>
        <end position="31"/>
    </location>
</feature>
<keyword evidence="15" id="KW-1185">Reference proteome</keyword>
<keyword evidence="7" id="KW-0325">Glycoprotein</keyword>
<evidence type="ECO:0000259" key="12">
    <source>
        <dbReference type="PROSITE" id="PS50825"/>
    </source>
</evidence>
<dbReference type="InterPro" id="IPR000436">
    <property type="entry name" value="Sushi_SCR_CCP_dom"/>
</dbReference>
<organism evidence="14 15">
    <name type="scientific">Odynerus spinipes</name>
    <dbReference type="NCBI Taxonomy" id="1348599"/>
    <lineage>
        <taxon>Eukaryota</taxon>
        <taxon>Metazoa</taxon>
        <taxon>Ecdysozoa</taxon>
        <taxon>Arthropoda</taxon>
        <taxon>Hexapoda</taxon>
        <taxon>Insecta</taxon>
        <taxon>Pterygota</taxon>
        <taxon>Neoptera</taxon>
        <taxon>Endopterygota</taxon>
        <taxon>Hymenoptera</taxon>
        <taxon>Apocrita</taxon>
        <taxon>Aculeata</taxon>
        <taxon>Vespoidea</taxon>
        <taxon>Vespidae</taxon>
        <taxon>Eumeninae</taxon>
        <taxon>Odynerus</taxon>
    </lineage>
</organism>
<dbReference type="SUPFAM" id="SSF57535">
    <property type="entry name" value="Complement control module/SCR domain"/>
    <property type="match status" value="1"/>
</dbReference>
<evidence type="ECO:0000256" key="2">
    <source>
        <dbReference type="ARBA" id="ARBA00022525"/>
    </source>
</evidence>
<dbReference type="PROSITE" id="PS50923">
    <property type="entry name" value="SUSHI"/>
    <property type="match status" value="1"/>
</dbReference>
<feature type="disulfide bond" evidence="8">
    <location>
        <begin position="331"/>
        <end position="341"/>
    </location>
</feature>
<dbReference type="InterPro" id="IPR000742">
    <property type="entry name" value="EGF"/>
</dbReference>
<keyword evidence="3 8" id="KW-0245">EGF-like domain</keyword>
<name>A0AAD9VW06_9HYME</name>
<dbReference type="PROSITE" id="PS01187">
    <property type="entry name" value="EGF_CA"/>
    <property type="match status" value="2"/>
</dbReference>
<dbReference type="FunFam" id="2.10.25.10:FF:000240">
    <property type="entry name" value="Vitamin K-dependent protein S"/>
    <property type="match status" value="1"/>
</dbReference>
<evidence type="ECO:0000256" key="9">
    <source>
        <dbReference type="PROSITE-ProRule" id="PRU00302"/>
    </source>
</evidence>
<dbReference type="Gene3D" id="2.10.70.10">
    <property type="entry name" value="Complement Module, domain 1"/>
    <property type="match status" value="1"/>
</dbReference>
<keyword evidence="6 8" id="KW-1015">Disulfide bond</keyword>
<feature type="domain" description="EGF-like" evidence="11">
    <location>
        <begin position="365"/>
        <end position="406"/>
    </location>
</feature>
<feature type="domain" description="HYR" evidence="12">
    <location>
        <begin position="611"/>
        <end position="693"/>
    </location>
</feature>
<feature type="domain" description="Sushi" evidence="13">
    <location>
        <begin position="464"/>
        <end position="515"/>
    </location>
</feature>
<dbReference type="InterPro" id="IPR000152">
    <property type="entry name" value="EGF-type_Asp/Asn_hydroxyl_site"/>
</dbReference>
<dbReference type="PANTHER" id="PTHR24039">
    <property type="entry name" value="FIBRILLIN-RELATED"/>
    <property type="match status" value="1"/>
</dbReference>
<dbReference type="PANTHER" id="PTHR24039:SF58">
    <property type="entry name" value="EGF-LIKE DOMAIN-CONTAINING PROTEIN"/>
    <property type="match status" value="1"/>
</dbReference>
<dbReference type="SUPFAM" id="SSF57184">
    <property type="entry name" value="Growth factor receptor domain"/>
    <property type="match status" value="2"/>
</dbReference>
<dbReference type="PROSITE" id="PS00010">
    <property type="entry name" value="ASX_HYDROXYL"/>
    <property type="match status" value="3"/>
</dbReference>
<dbReference type="InterPro" id="IPR018097">
    <property type="entry name" value="EGF_Ca-bd_CS"/>
</dbReference>
<evidence type="ECO:0000256" key="4">
    <source>
        <dbReference type="ARBA" id="ARBA00022729"/>
    </source>
</evidence>
<dbReference type="GO" id="GO:0005576">
    <property type="term" value="C:extracellular region"/>
    <property type="evidence" value="ECO:0007669"/>
    <property type="project" value="UniProtKB-SubCell"/>
</dbReference>
<evidence type="ECO:0000256" key="10">
    <source>
        <dbReference type="SAM" id="MobiDB-lite"/>
    </source>
</evidence>
<evidence type="ECO:0000313" key="14">
    <source>
        <dbReference type="EMBL" id="KAK2588212.1"/>
    </source>
</evidence>
<comment type="subcellular location">
    <subcellularLocation>
        <location evidence="1">Secreted</location>
    </subcellularLocation>
</comment>
<feature type="disulfide bond" evidence="9">
    <location>
        <begin position="486"/>
        <end position="513"/>
    </location>
</feature>
<evidence type="ECO:0000256" key="8">
    <source>
        <dbReference type="PROSITE-ProRule" id="PRU00076"/>
    </source>
</evidence>
<dbReference type="SMART" id="SM00179">
    <property type="entry name" value="EGF_CA"/>
    <property type="match status" value="6"/>
</dbReference>
<evidence type="ECO:0000256" key="5">
    <source>
        <dbReference type="ARBA" id="ARBA00022737"/>
    </source>
</evidence>
<dbReference type="PROSITE" id="PS50026">
    <property type="entry name" value="EGF_3"/>
    <property type="match status" value="3"/>
</dbReference>
<reference evidence="14" key="1">
    <citation type="submission" date="2021-08" db="EMBL/GenBank/DDBJ databases">
        <authorList>
            <person name="Misof B."/>
            <person name="Oliver O."/>
            <person name="Podsiadlowski L."/>
            <person name="Donath A."/>
            <person name="Peters R."/>
            <person name="Mayer C."/>
            <person name="Rust J."/>
            <person name="Gunkel S."/>
            <person name="Lesny P."/>
            <person name="Martin S."/>
            <person name="Oeyen J.P."/>
            <person name="Petersen M."/>
            <person name="Panagiotis P."/>
            <person name="Wilbrandt J."/>
            <person name="Tanja T."/>
        </authorList>
    </citation>
    <scope>NUCLEOTIDE SEQUENCE</scope>
    <source>
        <strain evidence="14">GBR_01_08_01A</strain>
        <tissue evidence="14">Thorax + abdomen</tissue>
    </source>
</reference>
<keyword evidence="5" id="KW-0677">Repeat</keyword>
<reference evidence="14" key="2">
    <citation type="journal article" date="2023" name="Commun. Biol.">
        <title>Intrasexual cuticular hydrocarbon dimorphism in a wasp sheds light on hydrocarbon biosynthesis genes in Hymenoptera.</title>
        <authorList>
            <person name="Moris V.C."/>
            <person name="Podsiadlowski L."/>
            <person name="Martin S."/>
            <person name="Oeyen J.P."/>
            <person name="Donath A."/>
            <person name="Petersen M."/>
            <person name="Wilbrandt J."/>
            <person name="Misof B."/>
            <person name="Liedtke D."/>
            <person name="Thamm M."/>
            <person name="Scheiner R."/>
            <person name="Schmitt T."/>
            <person name="Niehuis O."/>
        </authorList>
    </citation>
    <scope>NUCLEOTIDE SEQUENCE</scope>
    <source>
        <strain evidence="14">GBR_01_08_01A</strain>
    </source>
</reference>
<dbReference type="SMART" id="SM00032">
    <property type="entry name" value="CCP"/>
    <property type="match status" value="2"/>
</dbReference>
<dbReference type="CDD" id="cd00033">
    <property type="entry name" value="CCP"/>
    <property type="match status" value="1"/>
</dbReference>
<dbReference type="PROSITE" id="PS01186">
    <property type="entry name" value="EGF_2"/>
    <property type="match status" value="1"/>
</dbReference>
<keyword evidence="9" id="KW-0768">Sushi</keyword>
<dbReference type="InterPro" id="IPR035976">
    <property type="entry name" value="Sushi/SCR/CCP_sf"/>
</dbReference>
<dbReference type="FunFam" id="2.10.25.10:FF:000068">
    <property type="entry name" value="Latent transforming growth factor beta binding protein 3"/>
    <property type="match status" value="1"/>
</dbReference>
<dbReference type="FunFam" id="2.10.25.10:FF:000014">
    <property type="entry name" value="Latent-transforming growth factor beta-binding protein 3"/>
    <property type="match status" value="1"/>
</dbReference>
<dbReference type="InterPro" id="IPR003410">
    <property type="entry name" value="HYR_dom"/>
</dbReference>
<dbReference type="InterPro" id="IPR049883">
    <property type="entry name" value="NOTCH1_EGF-like"/>
</dbReference>
<evidence type="ECO:0000256" key="3">
    <source>
        <dbReference type="ARBA" id="ARBA00022536"/>
    </source>
</evidence>
<sequence length="816" mass="92230">MSTSETTRKQRVQARKRIGELKRRRKTKDKRKQMPEKSLLSRATKPAVSDVGGLNETLMSRLDLSCLMRARRKGPIKAPSVVNAYPPRYARRKNVLPPFNRYLVAVYVCLEEFVLEDSMVDRLFCSEATWLGPVPKCVKKGETVIDNVRRCDQERGGCEQVCEDTPTGAKCSCFDGFRINATNSCIDVNECDNVPRICPEDTNCENTVGSYKCINKPKKMTKVLQDEDYDAEDDEDDDYESLTELPEIGKCEDGYKKDENGNCVDINECVEGDEGEAHGCEHECTNEEDIDECASGICKTSRCVNTPGSYRCECDEGYRSDGDTCVDIDECVEGSPCRERCLNTPGSYRCACSPGFRLQGGECVDINECEWRNGRCDQECVNTVGSFVCACRSGYVLDHRNRSQCQDVNECLNRNGDCNGECINTPGSYYCTCSDDLVLSPDERSCVPLESKCRAMEPPLHGEVRCPGHYSGASDYPHGARCHIRCRRGFKLEGPHTRYCVNGGRWNGKEPACLREYPIVDSRYDPADMPRPFVRCPQDMDVELPARQNTIRVSFPQPKSNMNWWRYVDASPTWAKQLQADLPAGTTVVTFTAWSPVSNYTSTCRIVIRVRDTENPKVSTCPTSFEVRLSPGEPNRLIFWQEPTFTDNVGVERIYKTREPGQLMYPGVHNVRYIASDAAGNQAECHFSVHVRESDHRQDSEPRIYRRRMLMCPGRPPQPMPTSAYGWQIPSGCYLRYTRIFSGAYAVQRGYREHRQNGYQDARAAYHEIHPVQRNQPRAPPRLPSMAYPVGDSEQVNNQSQLSVIGDYCSGVNLTL</sequence>
<dbReference type="Pfam" id="PF00084">
    <property type="entry name" value="Sushi"/>
    <property type="match status" value="1"/>
</dbReference>
<dbReference type="EMBL" id="JAIFRP010000006">
    <property type="protein sequence ID" value="KAK2588212.1"/>
    <property type="molecule type" value="Genomic_DNA"/>
</dbReference>
<comment type="caution">
    <text evidence="8">Lacks conserved residue(s) required for the propagation of feature annotation.</text>
</comment>
<comment type="caution">
    <text evidence="14">The sequence shown here is derived from an EMBL/GenBank/DDBJ whole genome shotgun (WGS) entry which is preliminary data.</text>
</comment>
<evidence type="ECO:0000256" key="7">
    <source>
        <dbReference type="ARBA" id="ARBA00023180"/>
    </source>
</evidence>
<evidence type="ECO:0000259" key="13">
    <source>
        <dbReference type="PROSITE" id="PS50923"/>
    </source>
</evidence>
<proteinExistence type="predicted"/>
<feature type="domain" description="EGF-like" evidence="11">
    <location>
        <begin position="289"/>
        <end position="326"/>
    </location>
</feature>
<feature type="disulfide bond" evidence="8">
    <location>
        <begin position="293"/>
        <end position="303"/>
    </location>
</feature>
<dbReference type="Pfam" id="PF02494">
    <property type="entry name" value="HYR"/>
    <property type="match status" value="1"/>
</dbReference>
<dbReference type="InterPro" id="IPR009030">
    <property type="entry name" value="Growth_fac_rcpt_cys_sf"/>
</dbReference>
<feature type="domain" description="EGF-like" evidence="11">
    <location>
        <begin position="327"/>
        <end position="362"/>
    </location>
</feature>
<dbReference type="AlphaFoldDB" id="A0AAD9VW06"/>
<dbReference type="CDD" id="cd00054">
    <property type="entry name" value="EGF_CA"/>
    <property type="match status" value="4"/>
</dbReference>
<accession>A0AAD9VW06</accession>